<dbReference type="CDD" id="cd02440">
    <property type="entry name" value="AdoMet_MTases"/>
    <property type="match status" value="1"/>
</dbReference>
<gene>
    <name evidence="7" type="ORF">A8950_1848</name>
</gene>
<name>A0A4V3DEK3_9PROT</name>
<dbReference type="Gene3D" id="3.40.50.150">
    <property type="entry name" value="Vaccinia Virus protein VP39"/>
    <property type="match status" value="2"/>
</dbReference>
<feature type="domain" description="Methyltransferase small" evidence="6">
    <location>
        <begin position="208"/>
        <end position="390"/>
    </location>
</feature>
<evidence type="ECO:0000256" key="2">
    <source>
        <dbReference type="ARBA" id="ARBA00022552"/>
    </source>
</evidence>
<dbReference type="GO" id="GO:0003676">
    <property type="term" value="F:nucleic acid binding"/>
    <property type="evidence" value="ECO:0007669"/>
    <property type="project" value="InterPro"/>
</dbReference>
<dbReference type="InterPro" id="IPR046977">
    <property type="entry name" value="RsmC/RlmG"/>
</dbReference>
<evidence type="ECO:0000256" key="1">
    <source>
        <dbReference type="ARBA" id="ARBA00022490"/>
    </source>
</evidence>
<keyword evidence="5" id="KW-0949">S-adenosyl-L-methionine</keyword>
<comment type="caution">
    <text evidence="7">The sequence shown here is derived from an EMBL/GenBank/DDBJ whole genome shotgun (WGS) entry which is preliminary data.</text>
</comment>
<protein>
    <submittedName>
        <fullName evidence="7">16S rRNA m(2)G 1207 methyltransferase</fullName>
    </submittedName>
</protein>
<dbReference type="Pfam" id="PF05175">
    <property type="entry name" value="MTS"/>
    <property type="match status" value="1"/>
</dbReference>
<dbReference type="EMBL" id="SNYW01000008">
    <property type="protein sequence ID" value="TDQ82028.1"/>
    <property type="molecule type" value="Genomic_DNA"/>
</dbReference>
<dbReference type="SUPFAM" id="SSF53335">
    <property type="entry name" value="S-adenosyl-L-methionine-dependent methyltransferases"/>
    <property type="match status" value="1"/>
</dbReference>
<proteinExistence type="predicted"/>
<reference evidence="7 8" key="1">
    <citation type="submission" date="2019-03" db="EMBL/GenBank/DDBJ databases">
        <title>Genomic Encyclopedia of Type Strains, Phase III (KMG-III): the genomes of soil and plant-associated and newly described type strains.</title>
        <authorList>
            <person name="Whitman W."/>
        </authorList>
    </citation>
    <scope>NUCLEOTIDE SEQUENCE [LARGE SCALE GENOMIC DNA]</scope>
    <source>
        <strain evidence="7 8">CGMCC 1.7660</strain>
    </source>
</reference>
<keyword evidence="1" id="KW-0963">Cytoplasm</keyword>
<keyword evidence="8" id="KW-1185">Reference proteome</keyword>
<keyword evidence="4 7" id="KW-0808">Transferase</keyword>
<dbReference type="GO" id="GO:0006364">
    <property type="term" value="P:rRNA processing"/>
    <property type="evidence" value="ECO:0007669"/>
    <property type="project" value="UniProtKB-KW"/>
</dbReference>
<accession>A0A4V3DEK3</accession>
<dbReference type="InterPro" id="IPR029063">
    <property type="entry name" value="SAM-dependent_MTases_sf"/>
</dbReference>
<dbReference type="PROSITE" id="PS00092">
    <property type="entry name" value="N6_MTASE"/>
    <property type="match status" value="1"/>
</dbReference>
<dbReference type="InterPro" id="IPR002052">
    <property type="entry name" value="DNA_methylase_N6_adenine_CS"/>
</dbReference>
<dbReference type="GO" id="GO:0008170">
    <property type="term" value="F:N-methyltransferase activity"/>
    <property type="evidence" value="ECO:0007669"/>
    <property type="project" value="UniProtKB-ARBA"/>
</dbReference>
<dbReference type="PANTHER" id="PTHR47816:SF4">
    <property type="entry name" value="RIBOSOMAL RNA SMALL SUBUNIT METHYLTRANSFERASE C"/>
    <property type="match status" value="1"/>
</dbReference>
<evidence type="ECO:0000313" key="7">
    <source>
        <dbReference type="EMBL" id="TDQ82028.1"/>
    </source>
</evidence>
<evidence type="ECO:0000256" key="3">
    <source>
        <dbReference type="ARBA" id="ARBA00022603"/>
    </source>
</evidence>
<evidence type="ECO:0000313" key="8">
    <source>
        <dbReference type="Proteomes" id="UP000295783"/>
    </source>
</evidence>
<keyword evidence="2" id="KW-0698">rRNA processing</keyword>
<sequence length="395" mass="42120">MRLAHVRQTSFPNAFTQVPQSATSRCMTAAPLADPVLDTLLLPFATGDLAWPESGNILFLRARAGAALGKAPRARLLCRQSYLPFAQGLSAAGLTLDHATPPASGSFPLILVLPPRQRAEARALLAEAVMAAEAGGIVVAALANAEGAKSVEDDLAALAGGVESRSKNKCRVFWARIEPSRIDRARVASWQAGVSPREIASAEFPGGKFWSRPGLFAWDRVDAGSALLARHLPTDLAGHGADLGCGTGYLGAVILSRRPGVTALDLYEAEQDALELAQRNLVPLAGGRRLAFYWHDVTRGLSHITGQQETGQQTDGRRDYDFIVSNPPFHVSRADRADLGQAFIGAAARALKPGGRFLLVANRHLPYEQGLVAGFAHFRVLAEEGGYKVIEAVAR</sequence>
<keyword evidence="3 7" id="KW-0489">Methyltransferase</keyword>
<dbReference type="PANTHER" id="PTHR47816">
    <property type="entry name" value="RIBOSOMAL RNA SMALL SUBUNIT METHYLTRANSFERASE C"/>
    <property type="match status" value="1"/>
</dbReference>
<dbReference type="InterPro" id="IPR007848">
    <property type="entry name" value="Small_mtfrase_dom"/>
</dbReference>
<evidence type="ECO:0000256" key="5">
    <source>
        <dbReference type="ARBA" id="ARBA00022691"/>
    </source>
</evidence>
<dbReference type="Proteomes" id="UP000295783">
    <property type="component" value="Unassembled WGS sequence"/>
</dbReference>
<dbReference type="GO" id="GO:0008757">
    <property type="term" value="F:S-adenosylmethionine-dependent methyltransferase activity"/>
    <property type="evidence" value="ECO:0007669"/>
    <property type="project" value="InterPro"/>
</dbReference>
<evidence type="ECO:0000256" key="4">
    <source>
        <dbReference type="ARBA" id="ARBA00022679"/>
    </source>
</evidence>
<dbReference type="GO" id="GO:0032259">
    <property type="term" value="P:methylation"/>
    <property type="evidence" value="ECO:0007669"/>
    <property type="project" value="UniProtKB-KW"/>
</dbReference>
<dbReference type="AlphaFoldDB" id="A0A4V3DEK3"/>
<organism evidence="7 8">
    <name type="scientific">Dongia mobilis</name>
    <dbReference type="NCBI Taxonomy" id="578943"/>
    <lineage>
        <taxon>Bacteria</taxon>
        <taxon>Pseudomonadati</taxon>
        <taxon>Pseudomonadota</taxon>
        <taxon>Alphaproteobacteria</taxon>
        <taxon>Rhodospirillales</taxon>
        <taxon>Dongiaceae</taxon>
        <taxon>Dongia</taxon>
    </lineage>
</organism>
<evidence type="ECO:0000259" key="6">
    <source>
        <dbReference type="Pfam" id="PF05175"/>
    </source>
</evidence>